<name>A0ABY7B2N4_9PSEU</name>
<accession>A0ABY7B2N4</accession>
<feature type="region of interest" description="Disordered" evidence="5">
    <location>
        <begin position="63"/>
        <end position="97"/>
    </location>
</feature>
<dbReference type="InterPro" id="IPR036390">
    <property type="entry name" value="WH_DNA-bd_sf"/>
</dbReference>
<dbReference type="InterPro" id="IPR050679">
    <property type="entry name" value="Bact_HTH_transcr_reg"/>
</dbReference>
<evidence type="ECO:0000256" key="4">
    <source>
        <dbReference type="PROSITE-ProRule" id="PRU00335"/>
    </source>
</evidence>
<dbReference type="Gene3D" id="1.10.10.60">
    <property type="entry name" value="Homeodomain-like"/>
    <property type="match status" value="1"/>
</dbReference>
<reference evidence="8" key="1">
    <citation type="submission" date="2022-11" db="EMBL/GenBank/DDBJ databases">
        <authorList>
            <person name="Mo P."/>
        </authorList>
    </citation>
    <scope>NUCLEOTIDE SEQUENCE</scope>
    <source>
        <strain evidence="8">HUAS 11-8</strain>
    </source>
</reference>
<dbReference type="SUPFAM" id="SSF46689">
    <property type="entry name" value="Homeodomain-like"/>
    <property type="match status" value="1"/>
</dbReference>
<evidence type="ECO:0000256" key="3">
    <source>
        <dbReference type="ARBA" id="ARBA00023163"/>
    </source>
</evidence>
<dbReference type="SUPFAM" id="SSF48498">
    <property type="entry name" value="Tetracyclin repressor-like, C-terminal domain"/>
    <property type="match status" value="1"/>
</dbReference>
<dbReference type="InterPro" id="IPR036271">
    <property type="entry name" value="Tet_transcr_reg_TetR-rel_C_sf"/>
</dbReference>
<evidence type="ECO:0000313" key="8">
    <source>
        <dbReference type="EMBL" id="WAL66542.1"/>
    </source>
</evidence>
<dbReference type="InterPro" id="IPR004111">
    <property type="entry name" value="Repressor_TetR_C"/>
</dbReference>
<dbReference type="SUPFAM" id="SSF46785">
    <property type="entry name" value="Winged helix' DNA-binding domain"/>
    <property type="match status" value="1"/>
</dbReference>
<dbReference type="Gene3D" id="1.10.10.10">
    <property type="entry name" value="Winged helix-like DNA-binding domain superfamily/Winged helix DNA-binding domain"/>
    <property type="match status" value="1"/>
</dbReference>
<gene>
    <name evidence="8" type="ORF">ORV05_01605</name>
</gene>
<keyword evidence="1" id="KW-0805">Transcription regulation</keyword>
<protein>
    <submittedName>
        <fullName evidence="8">GntR family transcriptional regulator</fullName>
    </submittedName>
</protein>
<evidence type="ECO:0000259" key="7">
    <source>
        <dbReference type="PROSITE" id="PS50977"/>
    </source>
</evidence>
<organism evidence="8 9">
    <name type="scientific">Amycolatopsis cynarae</name>
    <dbReference type="NCBI Taxonomy" id="2995223"/>
    <lineage>
        <taxon>Bacteria</taxon>
        <taxon>Bacillati</taxon>
        <taxon>Actinomycetota</taxon>
        <taxon>Actinomycetes</taxon>
        <taxon>Pseudonocardiales</taxon>
        <taxon>Pseudonocardiaceae</taxon>
        <taxon>Amycolatopsis</taxon>
    </lineage>
</organism>
<feature type="domain" description="HTH tetR-type" evidence="7">
    <location>
        <begin position="98"/>
        <end position="158"/>
    </location>
</feature>
<dbReference type="PANTHER" id="PTHR44846:SF17">
    <property type="entry name" value="GNTR-FAMILY TRANSCRIPTIONAL REGULATOR"/>
    <property type="match status" value="1"/>
</dbReference>
<evidence type="ECO:0000313" key="9">
    <source>
        <dbReference type="Proteomes" id="UP001163203"/>
    </source>
</evidence>
<dbReference type="SMART" id="SM00345">
    <property type="entry name" value="HTH_GNTR"/>
    <property type="match status" value="1"/>
</dbReference>
<keyword evidence="9" id="KW-1185">Reference proteome</keyword>
<evidence type="ECO:0000259" key="6">
    <source>
        <dbReference type="PROSITE" id="PS50949"/>
    </source>
</evidence>
<evidence type="ECO:0000256" key="2">
    <source>
        <dbReference type="ARBA" id="ARBA00023125"/>
    </source>
</evidence>
<dbReference type="InterPro" id="IPR000524">
    <property type="entry name" value="Tscrpt_reg_HTH_GntR"/>
</dbReference>
<feature type="DNA-binding region" description="H-T-H motif" evidence="4">
    <location>
        <begin position="121"/>
        <end position="140"/>
    </location>
</feature>
<sequence length="325" mass="35348">MPVERRYLTIAAELRRQIMQGELAPGAKVPSVRRIAADWGVATATAAKALATLSQEGLVRAEPRSGTVVAGPGRPPTGKHRPGQRPARRLAHGDPQQELTRERIVRAAIAIADAEGLAAVSMRGVAARLGVAAMAPYRHVAGKPELIMLMADAAYGERGYPAQPPNGWRSRLELCARTMWSLYQRHPWLAQLAPITRPLPLPNLAVHADWALTALDDFGLGAAEMCDLHVLFFSYVQGIAIHLEREQHALGSSGMTEDDWMDHQTAALGTIIDSGRYPTFARVLTTLSEEGYDLALDNLFELGLRSLLDGLAVRLDPPRRTARAS</sequence>
<dbReference type="EMBL" id="CP113836">
    <property type="protein sequence ID" value="WAL66542.1"/>
    <property type="molecule type" value="Genomic_DNA"/>
</dbReference>
<dbReference type="InterPro" id="IPR001647">
    <property type="entry name" value="HTH_TetR"/>
</dbReference>
<dbReference type="InterPro" id="IPR036388">
    <property type="entry name" value="WH-like_DNA-bd_sf"/>
</dbReference>
<dbReference type="PANTHER" id="PTHR44846">
    <property type="entry name" value="MANNOSYL-D-GLYCERATE TRANSPORT/METABOLISM SYSTEM REPRESSOR MNGR-RELATED"/>
    <property type="match status" value="1"/>
</dbReference>
<feature type="compositionally biased region" description="Basic residues" evidence="5">
    <location>
        <begin position="77"/>
        <end position="90"/>
    </location>
</feature>
<dbReference type="PROSITE" id="PS50949">
    <property type="entry name" value="HTH_GNTR"/>
    <property type="match status" value="1"/>
</dbReference>
<dbReference type="Pfam" id="PF02909">
    <property type="entry name" value="TetR_C_1"/>
    <property type="match status" value="1"/>
</dbReference>
<evidence type="ECO:0000256" key="1">
    <source>
        <dbReference type="ARBA" id="ARBA00023015"/>
    </source>
</evidence>
<dbReference type="Pfam" id="PF00392">
    <property type="entry name" value="GntR"/>
    <property type="match status" value="1"/>
</dbReference>
<dbReference type="PROSITE" id="PS50977">
    <property type="entry name" value="HTH_TETR_2"/>
    <property type="match status" value="1"/>
</dbReference>
<proteinExistence type="predicted"/>
<dbReference type="InterPro" id="IPR009057">
    <property type="entry name" value="Homeodomain-like_sf"/>
</dbReference>
<evidence type="ECO:0000256" key="5">
    <source>
        <dbReference type="SAM" id="MobiDB-lite"/>
    </source>
</evidence>
<keyword evidence="2 4" id="KW-0238">DNA-binding</keyword>
<dbReference type="Gene3D" id="1.10.357.10">
    <property type="entry name" value="Tetracycline Repressor, domain 2"/>
    <property type="match status" value="1"/>
</dbReference>
<keyword evidence="3" id="KW-0804">Transcription</keyword>
<feature type="domain" description="HTH gntR-type" evidence="6">
    <location>
        <begin position="4"/>
        <end position="72"/>
    </location>
</feature>
<dbReference type="RefSeq" id="WP_268756675.1">
    <property type="nucleotide sequence ID" value="NZ_CP113836.1"/>
</dbReference>
<dbReference type="Proteomes" id="UP001163203">
    <property type="component" value="Chromosome"/>
</dbReference>